<dbReference type="SMART" id="SM00862">
    <property type="entry name" value="Trans_reg_C"/>
    <property type="match status" value="1"/>
</dbReference>
<dbReference type="Gene3D" id="3.40.50.10070">
    <property type="entry name" value="TolB, N-terminal domain"/>
    <property type="match status" value="1"/>
</dbReference>
<comment type="caution">
    <text evidence="5">The sequence shown here is derived from an EMBL/GenBank/DDBJ whole genome shotgun (WGS) entry which is preliminary data.</text>
</comment>
<reference evidence="5 6" key="1">
    <citation type="submission" date="2024-07" db="EMBL/GenBank/DDBJ databases">
        <title>Molecular mechanisms and environmental adaptations of flagellar loss and biofilm growth of Rhodanobacter under environmental stress.</title>
        <authorList>
            <person name="Chen M."/>
        </authorList>
    </citation>
    <scope>NUCLEOTIDE SEQUENCE [LARGE SCALE GENOMIC DNA]</scope>
    <source>
        <strain evidence="5 6">RS22</strain>
    </source>
</reference>
<dbReference type="CDD" id="cd00383">
    <property type="entry name" value="trans_reg_C"/>
    <property type="match status" value="1"/>
</dbReference>
<protein>
    <submittedName>
        <fullName evidence="5">Winged helix-turn-helix domain-containing tetratricopeptide repeat protein</fullName>
    </submittedName>
</protein>
<keyword evidence="3" id="KW-0472">Membrane</keyword>
<dbReference type="InterPro" id="IPR016032">
    <property type="entry name" value="Sig_transdc_resp-reg_C-effctor"/>
</dbReference>
<feature type="DNA-binding region" description="OmpR/PhoB-type" evidence="2">
    <location>
        <begin position="49"/>
        <end position="144"/>
    </location>
</feature>
<accession>A0ABV4ARD9</accession>
<dbReference type="Pfam" id="PF00486">
    <property type="entry name" value="Trans_reg_C"/>
    <property type="match status" value="1"/>
</dbReference>
<feature type="domain" description="OmpR/PhoB-type" evidence="4">
    <location>
        <begin position="49"/>
        <end position="144"/>
    </location>
</feature>
<dbReference type="InterPro" id="IPR001867">
    <property type="entry name" value="OmpR/PhoB-type_DNA-bd"/>
</dbReference>
<evidence type="ECO:0000259" key="4">
    <source>
        <dbReference type="PROSITE" id="PS51755"/>
    </source>
</evidence>
<evidence type="ECO:0000256" key="2">
    <source>
        <dbReference type="PROSITE-ProRule" id="PRU01091"/>
    </source>
</evidence>
<dbReference type="EMBL" id="JBGBPY010000001">
    <property type="protein sequence ID" value="MEY2181853.1"/>
    <property type="molecule type" value="Genomic_DNA"/>
</dbReference>
<dbReference type="SUPFAM" id="SSF46894">
    <property type="entry name" value="C-terminal effector domain of the bipartite response regulators"/>
    <property type="match status" value="1"/>
</dbReference>
<gene>
    <name evidence="5" type="ORF">AB7878_05435</name>
</gene>
<keyword evidence="1 2" id="KW-0238">DNA-binding</keyword>
<sequence length="715" mass="77237">MNENAVAPGRVRTNDFAATDAKGHVDTPIRPAIVTRNAGSDRVGSAPTFRYVAFDAVEIDLVGRRMQVAGTEVALEPKAFDVLALLVQAPGKAFARDEILDAVWGHRHVTPSVLNRAINLIRHALGDSAHVLHTLHGVGYRFDGEVRHCPNHEEARAVVPAANDAVDAGVPVQVSRGTVPAVAVLPGPSPVPGDSSMAAPMPEPVAVLPEVPAAKRTAARRRRLRLAAGLVVLAVGLFSWYALHRATAGAPPPASPTLVVLPLQVIGDDKNETAFAEGLSEELTTRLARIEGLRLIASTSAFRAQHDGFDAEQLANRLHATHAIEGSLRESGDSLRIDLRLFEVPSGKTIWAQGYDRKPSDIFAIQQDIAQNVATALSLRVGLVPDAVKAPDPEVFREYLELRHRFLTHNGAGWGEAVTALAVLAARAPDFAPVQGLQAMMLADGDEGDKDDEAVRVAQHTLALNPSDSYAHVALGLVASHRHDWITMMKECRVALALNPSDEFLHLVIGMTLARLGYGEQALADFQAGYASDPLGYYIVFNLGSELDVLGRHGEAKHYLDMLPALDLDRSGFTAMARWRNAIFRHDLAAARAFAAQMPEDDGARKAYAATTEAVFDASKWPAAEAANAGFESKVGLTELRRFDPKRNAPALLVEFESTEQDVFGAGMLWAAEFAPLRHDPAFQGFLKRMNYIDYWNANGWPPQCKPEGGGARCN</sequence>
<proteinExistence type="predicted"/>
<dbReference type="Gene3D" id="1.25.40.10">
    <property type="entry name" value="Tetratricopeptide repeat domain"/>
    <property type="match status" value="1"/>
</dbReference>
<dbReference type="Gene3D" id="1.10.10.10">
    <property type="entry name" value="Winged helix-like DNA-binding domain superfamily/Winged helix DNA-binding domain"/>
    <property type="match status" value="1"/>
</dbReference>
<evidence type="ECO:0000313" key="5">
    <source>
        <dbReference type="EMBL" id="MEY2181853.1"/>
    </source>
</evidence>
<name>A0ABV4ARD9_9GAMM</name>
<dbReference type="SUPFAM" id="SSF48452">
    <property type="entry name" value="TPR-like"/>
    <property type="match status" value="1"/>
</dbReference>
<evidence type="ECO:0000256" key="1">
    <source>
        <dbReference type="ARBA" id="ARBA00023125"/>
    </source>
</evidence>
<keyword evidence="3" id="KW-1133">Transmembrane helix</keyword>
<organism evidence="5 6">
    <name type="scientific">Rhodanobacter humi</name>
    <dbReference type="NCBI Taxonomy" id="1888173"/>
    <lineage>
        <taxon>Bacteria</taxon>
        <taxon>Pseudomonadati</taxon>
        <taxon>Pseudomonadota</taxon>
        <taxon>Gammaproteobacteria</taxon>
        <taxon>Lysobacterales</taxon>
        <taxon>Rhodanobacteraceae</taxon>
        <taxon>Rhodanobacter</taxon>
    </lineage>
</organism>
<evidence type="ECO:0000313" key="6">
    <source>
        <dbReference type="Proteomes" id="UP001562159"/>
    </source>
</evidence>
<dbReference type="InterPro" id="IPR011990">
    <property type="entry name" value="TPR-like_helical_dom_sf"/>
</dbReference>
<dbReference type="InterPro" id="IPR036388">
    <property type="entry name" value="WH-like_DNA-bd_sf"/>
</dbReference>
<feature type="transmembrane region" description="Helical" evidence="3">
    <location>
        <begin position="224"/>
        <end position="243"/>
    </location>
</feature>
<keyword evidence="3" id="KW-0812">Transmembrane</keyword>
<keyword evidence="6" id="KW-1185">Reference proteome</keyword>
<dbReference type="PROSITE" id="PS51755">
    <property type="entry name" value="OMPR_PHOB"/>
    <property type="match status" value="1"/>
</dbReference>
<evidence type="ECO:0000256" key="3">
    <source>
        <dbReference type="SAM" id="Phobius"/>
    </source>
</evidence>
<dbReference type="Proteomes" id="UP001562159">
    <property type="component" value="Unassembled WGS sequence"/>
</dbReference>